<feature type="region of interest" description="Disordered" evidence="1">
    <location>
        <begin position="66"/>
        <end position="90"/>
    </location>
</feature>
<dbReference type="Proteomes" id="UP000075882">
    <property type="component" value="Unassembled WGS sequence"/>
</dbReference>
<organism evidence="2">
    <name type="scientific">Anopheles coluzzii</name>
    <name type="common">African malaria mosquito</name>
    <dbReference type="NCBI Taxonomy" id="1518534"/>
    <lineage>
        <taxon>Eukaryota</taxon>
        <taxon>Metazoa</taxon>
        <taxon>Ecdysozoa</taxon>
        <taxon>Arthropoda</taxon>
        <taxon>Hexapoda</taxon>
        <taxon>Insecta</taxon>
        <taxon>Pterygota</taxon>
        <taxon>Neoptera</taxon>
        <taxon>Endopterygota</taxon>
        <taxon>Diptera</taxon>
        <taxon>Nematocera</taxon>
        <taxon>Culicoidea</taxon>
        <taxon>Culicidae</taxon>
        <taxon>Anophelinae</taxon>
        <taxon>Anopheles</taxon>
    </lineage>
</organism>
<proteinExistence type="predicted"/>
<feature type="region of interest" description="Disordered" evidence="1">
    <location>
        <begin position="245"/>
        <end position="284"/>
    </location>
</feature>
<reference evidence="2" key="1">
    <citation type="submission" date="2022-08" db="UniProtKB">
        <authorList>
            <consortium name="EnsemblMetazoa"/>
        </authorList>
    </citation>
    <scope>IDENTIFICATION</scope>
</reference>
<sequence length="284" mass="30859">MRQEAHVDQYLVTQHVDVELVGHVPYQLHEQFALVQVGQMAAVGDGAPGGRRTAFLRKRKRNTTINDTPWHSETLRQPAVSPPSSPARATHYPGCAQQIDALANSGCGPAHRHSGGDGAKQEQNKASTLDRRHLCLIIINSSGGVLQKRKSETSFTTLTAAVAVSYKHQFWAPPSSTNTSNPKPYVWTIRFGNGRKYNRTFTGDDASHCWNRSEVTDARCGDFGDLDVSPAVIDCSLATTSFGARSRNQRSMAAECSSKNAPTSSSSSSEQSESAGADRWDGDR</sequence>
<dbReference type="EnsemblMetazoa" id="ACOM033308-RA">
    <property type="protein sequence ID" value="ACOM033308-PA.1"/>
    <property type="gene ID" value="ACOM033308"/>
</dbReference>
<protein>
    <submittedName>
        <fullName evidence="2">Uncharacterized protein</fullName>
    </submittedName>
</protein>
<evidence type="ECO:0000256" key="1">
    <source>
        <dbReference type="SAM" id="MobiDB-lite"/>
    </source>
</evidence>
<accession>A0A8W7PLW2</accession>
<name>A0A8W7PLW2_ANOCL</name>
<dbReference type="AlphaFoldDB" id="A0A8W7PLW2"/>
<feature type="compositionally biased region" description="Low complexity" evidence="1">
    <location>
        <begin position="264"/>
        <end position="274"/>
    </location>
</feature>
<feature type="region of interest" description="Disordered" evidence="1">
    <location>
        <begin position="106"/>
        <end position="126"/>
    </location>
</feature>
<evidence type="ECO:0000313" key="2">
    <source>
        <dbReference type="EnsemblMetazoa" id="ACOM033308-PA.1"/>
    </source>
</evidence>